<evidence type="ECO:0000313" key="7">
    <source>
        <dbReference type="EnsemblMetazoa" id="AFAF013781-PA"/>
    </source>
</evidence>
<dbReference type="GO" id="GO:1990837">
    <property type="term" value="F:sequence-specific double-stranded DNA binding"/>
    <property type="evidence" value="ECO:0007669"/>
    <property type="project" value="TreeGrafter"/>
</dbReference>
<dbReference type="PANTHER" id="PTHR34396:SF25">
    <property type="entry name" value="BOUNDARY ELEMENT ASSOCIATED FACTOR"/>
    <property type="match status" value="1"/>
</dbReference>
<protein>
    <recommendedName>
        <fullName evidence="6">BED-type domain-containing protein</fullName>
    </recommendedName>
</protein>
<feature type="domain" description="BED-type" evidence="6">
    <location>
        <begin position="6"/>
        <end position="52"/>
    </location>
</feature>
<keyword evidence="2 4" id="KW-0863">Zinc-finger</keyword>
<dbReference type="AlphaFoldDB" id="A0A182QNK8"/>
<evidence type="ECO:0000313" key="8">
    <source>
        <dbReference type="Proteomes" id="UP000075886"/>
    </source>
</evidence>
<dbReference type="EMBL" id="AXCN02000792">
    <property type="status" value="NOT_ANNOTATED_CDS"/>
    <property type="molecule type" value="Genomic_DNA"/>
</dbReference>
<keyword evidence="8" id="KW-1185">Reference proteome</keyword>
<dbReference type="GO" id="GO:0005634">
    <property type="term" value="C:nucleus"/>
    <property type="evidence" value="ECO:0007669"/>
    <property type="project" value="TreeGrafter"/>
</dbReference>
<dbReference type="Proteomes" id="UP000075886">
    <property type="component" value="Unassembled WGS sequence"/>
</dbReference>
<dbReference type="SUPFAM" id="SSF57667">
    <property type="entry name" value="beta-beta-alpha zinc fingers"/>
    <property type="match status" value="1"/>
</dbReference>
<reference evidence="8" key="1">
    <citation type="submission" date="2014-01" db="EMBL/GenBank/DDBJ databases">
        <title>The Genome Sequence of Anopheles farauti FAR1 (V2).</title>
        <authorList>
            <consortium name="The Broad Institute Genomics Platform"/>
            <person name="Neafsey D.E."/>
            <person name="Besansky N."/>
            <person name="Howell P."/>
            <person name="Walton C."/>
            <person name="Young S.K."/>
            <person name="Zeng Q."/>
            <person name="Gargeya S."/>
            <person name="Fitzgerald M."/>
            <person name="Haas B."/>
            <person name="Abouelleil A."/>
            <person name="Allen A.W."/>
            <person name="Alvarado L."/>
            <person name="Arachchi H.M."/>
            <person name="Berlin A.M."/>
            <person name="Chapman S.B."/>
            <person name="Gainer-Dewar J."/>
            <person name="Goldberg J."/>
            <person name="Griggs A."/>
            <person name="Gujja S."/>
            <person name="Hansen M."/>
            <person name="Howarth C."/>
            <person name="Imamovic A."/>
            <person name="Ireland A."/>
            <person name="Larimer J."/>
            <person name="McCowan C."/>
            <person name="Murphy C."/>
            <person name="Pearson M."/>
            <person name="Poon T.W."/>
            <person name="Priest M."/>
            <person name="Roberts A."/>
            <person name="Saif S."/>
            <person name="Shea T."/>
            <person name="Sisk P."/>
            <person name="Sykes S."/>
            <person name="Wortman J."/>
            <person name="Nusbaum C."/>
            <person name="Birren B."/>
        </authorList>
    </citation>
    <scope>NUCLEOTIDE SEQUENCE [LARGE SCALE GENOMIC DNA]</scope>
    <source>
        <strain evidence="8">FAR1</strain>
    </source>
</reference>
<dbReference type="GO" id="GO:0008270">
    <property type="term" value="F:zinc ion binding"/>
    <property type="evidence" value="ECO:0007669"/>
    <property type="project" value="UniProtKB-KW"/>
</dbReference>
<evidence type="ECO:0000256" key="5">
    <source>
        <dbReference type="SAM" id="MobiDB-lite"/>
    </source>
</evidence>
<feature type="region of interest" description="Disordered" evidence="5">
    <location>
        <begin position="153"/>
        <end position="172"/>
    </location>
</feature>
<keyword evidence="1" id="KW-0479">Metal-binding</keyword>
<dbReference type="STRING" id="69004.A0A182QNK8"/>
<dbReference type="VEuPathDB" id="VectorBase:AFAF013781"/>
<dbReference type="SMART" id="SM00614">
    <property type="entry name" value="ZnF_BED"/>
    <property type="match status" value="2"/>
</dbReference>
<evidence type="ECO:0000259" key="6">
    <source>
        <dbReference type="PROSITE" id="PS50808"/>
    </source>
</evidence>
<accession>A0A182QNK8</accession>
<proteinExistence type="predicted"/>
<evidence type="ECO:0000256" key="2">
    <source>
        <dbReference type="ARBA" id="ARBA00022771"/>
    </source>
</evidence>
<dbReference type="GO" id="GO:0006357">
    <property type="term" value="P:regulation of transcription by RNA polymerase II"/>
    <property type="evidence" value="ECO:0007669"/>
    <property type="project" value="TreeGrafter"/>
</dbReference>
<dbReference type="InterPro" id="IPR053031">
    <property type="entry name" value="Cuticle_assoc_protein"/>
</dbReference>
<sequence length="314" mass="36030">MPNRLTTNAIVWLYFAKDPTDKKAKCLHCSQIINYAKSSYSNLKRHLARKHPFLLDIPNKYGLLQKPDNLVMEHFFEMPNKKAKCMHCGIIMSNNVMSNLRRHMAKKHPTIMLKDRFQSEVVHKVERLYDGTQSPTESMFGSSKASIVSTNDSDMEHDETKHGPIELQPIDSNGLTEPIRIEIVDLNPEPKHEDDEEVIEDTVHQTDPSTHYHRVSGEHRDTKQVEHMSQMIDESMMDNDSSHNSSHFLSIGLKDINVKSAAYATNVALELESLDRRQRIIAEKLISDVLFHAKLENLTEFSMVLVKVDRALCD</sequence>
<organism evidence="7 8">
    <name type="scientific">Anopheles farauti</name>
    <dbReference type="NCBI Taxonomy" id="69004"/>
    <lineage>
        <taxon>Eukaryota</taxon>
        <taxon>Metazoa</taxon>
        <taxon>Ecdysozoa</taxon>
        <taxon>Arthropoda</taxon>
        <taxon>Hexapoda</taxon>
        <taxon>Insecta</taxon>
        <taxon>Pterygota</taxon>
        <taxon>Neoptera</taxon>
        <taxon>Endopterygota</taxon>
        <taxon>Diptera</taxon>
        <taxon>Nematocera</taxon>
        <taxon>Culicoidea</taxon>
        <taxon>Culicidae</taxon>
        <taxon>Anophelinae</taxon>
        <taxon>Anopheles</taxon>
    </lineage>
</organism>
<keyword evidence="3" id="KW-0862">Zinc</keyword>
<evidence type="ECO:0000256" key="3">
    <source>
        <dbReference type="ARBA" id="ARBA00022833"/>
    </source>
</evidence>
<dbReference type="PANTHER" id="PTHR34396">
    <property type="entry name" value="OS03G0264950 PROTEIN-RELATED"/>
    <property type="match status" value="1"/>
</dbReference>
<name>A0A182QNK8_9DIPT</name>
<dbReference type="InterPro" id="IPR003656">
    <property type="entry name" value="Znf_BED"/>
</dbReference>
<reference evidence="7" key="2">
    <citation type="submission" date="2020-05" db="UniProtKB">
        <authorList>
            <consortium name="EnsemblMetazoa"/>
        </authorList>
    </citation>
    <scope>IDENTIFICATION</scope>
    <source>
        <strain evidence="7">FAR1</strain>
    </source>
</reference>
<feature type="domain" description="BED-type" evidence="6">
    <location>
        <begin position="66"/>
        <end position="115"/>
    </location>
</feature>
<dbReference type="EnsemblMetazoa" id="AFAF013781-RA">
    <property type="protein sequence ID" value="AFAF013781-PA"/>
    <property type="gene ID" value="AFAF013781"/>
</dbReference>
<evidence type="ECO:0000256" key="1">
    <source>
        <dbReference type="ARBA" id="ARBA00022723"/>
    </source>
</evidence>
<dbReference type="PROSITE" id="PS50808">
    <property type="entry name" value="ZF_BED"/>
    <property type="match status" value="2"/>
</dbReference>
<evidence type="ECO:0000256" key="4">
    <source>
        <dbReference type="PROSITE-ProRule" id="PRU00027"/>
    </source>
</evidence>
<dbReference type="Pfam" id="PF02892">
    <property type="entry name" value="zf-BED"/>
    <property type="match status" value="2"/>
</dbReference>
<dbReference type="InterPro" id="IPR036236">
    <property type="entry name" value="Znf_C2H2_sf"/>
</dbReference>